<protein>
    <recommendedName>
        <fullName evidence="6">Choline monooxygenase, chloroplastic</fullName>
        <ecNumber evidence="5">1.14.15.7</ecNumber>
    </recommendedName>
</protein>
<dbReference type="GO" id="GO:0019285">
    <property type="term" value="P:glycine betaine biosynthetic process from choline"/>
    <property type="evidence" value="ECO:0007669"/>
    <property type="project" value="UniProtKB-UniPathway"/>
</dbReference>
<dbReference type="PROSITE" id="PS51296">
    <property type="entry name" value="RIESKE"/>
    <property type="match status" value="1"/>
</dbReference>
<sequence length="379" mass="42942">MSTLPASWYSSPEMYELERRAIFCRKWLLTTHTMRFAKTGDWIKYNIAGYAFILVKDREGNVNAFHNICRHRAFPVVTGDGGTSRIFSCQYHGWSYGLNGKLAKAPGYQELEGFDKSKNGLLPIHSHIDDNGFIWLNLDADETPEVSFADDFKDIDLQARLKGFNYEDYEFDNAWETTGEYNWKPLAHIYNERYEGQTSSPDSKSEQIAESLRAASTYYFPNATMTVSPHSFFMQRFVPTGPTSCSVRYEVFRNKSSSEEEFEKINEVYKSITSEDNDLCIEAQKSLNDGQLSSQLEKGPLNFQTTVHDLITEHQKREEEAQKQIWPAQQKLPVEEETSKEDMDFCSKLTSPPIGCCGGKACGAGPAPGPATATETAVY</sequence>
<dbReference type="RefSeq" id="XP_022488237.1">
    <property type="nucleotide sequence ID" value="XM_022631796.1"/>
</dbReference>
<gene>
    <name evidence="14" type="ORF">PENARI_c009G03022</name>
</gene>
<feature type="domain" description="Rieske" evidence="13">
    <location>
        <begin position="38"/>
        <end position="136"/>
    </location>
</feature>
<dbReference type="SUPFAM" id="SSF50022">
    <property type="entry name" value="ISP domain"/>
    <property type="match status" value="1"/>
</dbReference>
<keyword evidence="7" id="KW-0001">2Fe-2S</keyword>
<evidence type="ECO:0000313" key="14">
    <source>
        <dbReference type="EMBL" id="OGE52797.1"/>
    </source>
</evidence>
<reference evidence="14 15" key="1">
    <citation type="journal article" date="2016" name="Sci. Rep.">
        <title>Penicillium arizonense, a new, genome sequenced fungal species, reveals a high chemical diversity in secreted metabolites.</title>
        <authorList>
            <person name="Grijseels S."/>
            <person name="Nielsen J.C."/>
            <person name="Randelovic M."/>
            <person name="Nielsen J."/>
            <person name="Nielsen K.F."/>
            <person name="Workman M."/>
            <person name="Frisvad J.C."/>
        </authorList>
    </citation>
    <scope>NUCLEOTIDE SEQUENCE [LARGE SCALE GENOMIC DNA]</scope>
    <source>
        <strain evidence="14 15">CBS 141311</strain>
    </source>
</reference>
<dbReference type="GeneID" id="34576530"/>
<dbReference type="Gene3D" id="2.102.10.10">
    <property type="entry name" value="Rieske [2Fe-2S] iron-sulphur domain"/>
    <property type="match status" value="1"/>
</dbReference>
<evidence type="ECO:0000256" key="4">
    <source>
        <dbReference type="ARBA" id="ARBA00010848"/>
    </source>
</evidence>
<dbReference type="CDD" id="cd03469">
    <property type="entry name" value="Rieske_RO_Alpha_N"/>
    <property type="match status" value="1"/>
</dbReference>
<evidence type="ECO:0000256" key="12">
    <source>
        <dbReference type="ARBA" id="ARBA00049097"/>
    </source>
</evidence>
<evidence type="ECO:0000259" key="13">
    <source>
        <dbReference type="PROSITE" id="PS51296"/>
    </source>
</evidence>
<dbReference type="InterPro" id="IPR001663">
    <property type="entry name" value="Rng_hydr_dOase-A"/>
</dbReference>
<comment type="function">
    <text evidence="2">Catalyzes the first step of the osmoprotectant glycine betaine synthesis.</text>
</comment>
<dbReference type="Proteomes" id="UP000177622">
    <property type="component" value="Unassembled WGS sequence"/>
</dbReference>
<organism evidence="14 15">
    <name type="scientific">Penicillium arizonense</name>
    <dbReference type="NCBI Taxonomy" id="1835702"/>
    <lineage>
        <taxon>Eukaryota</taxon>
        <taxon>Fungi</taxon>
        <taxon>Dikarya</taxon>
        <taxon>Ascomycota</taxon>
        <taxon>Pezizomycotina</taxon>
        <taxon>Eurotiomycetes</taxon>
        <taxon>Eurotiomycetidae</taxon>
        <taxon>Eurotiales</taxon>
        <taxon>Aspergillaceae</taxon>
        <taxon>Penicillium</taxon>
    </lineage>
</organism>
<dbReference type="STRING" id="1835702.A0A1F5LI53"/>
<dbReference type="PANTHER" id="PTHR43756">
    <property type="entry name" value="CHOLINE MONOOXYGENASE, CHLOROPLASTIC"/>
    <property type="match status" value="1"/>
</dbReference>
<dbReference type="UniPathway" id="UPA00529">
    <property type="reaction ID" value="UER00430"/>
</dbReference>
<dbReference type="PANTHER" id="PTHR43756:SF5">
    <property type="entry name" value="CHOLINE MONOOXYGENASE, CHLOROPLASTIC"/>
    <property type="match status" value="1"/>
</dbReference>
<evidence type="ECO:0000256" key="9">
    <source>
        <dbReference type="ARBA" id="ARBA00023002"/>
    </source>
</evidence>
<comment type="caution">
    <text evidence="14">The sequence shown here is derived from an EMBL/GenBank/DDBJ whole genome shotgun (WGS) entry which is preliminary data.</text>
</comment>
<dbReference type="GO" id="GO:0051537">
    <property type="term" value="F:2 iron, 2 sulfur cluster binding"/>
    <property type="evidence" value="ECO:0007669"/>
    <property type="project" value="UniProtKB-KW"/>
</dbReference>
<accession>A0A1F5LI53</accession>
<dbReference type="PRINTS" id="PR00090">
    <property type="entry name" value="RNGDIOXGNASE"/>
</dbReference>
<dbReference type="InterPro" id="IPR015879">
    <property type="entry name" value="Ring_hydroxy_dOase_asu_C_dom"/>
</dbReference>
<evidence type="ECO:0000313" key="15">
    <source>
        <dbReference type="Proteomes" id="UP000177622"/>
    </source>
</evidence>
<comment type="cofactor">
    <cofactor evidence="1">
        <name>Fe cation</name>
        <dbReference type="ChEBI" id="CHEBI:24875"/>
    </cofactor>
</comment>
<dbReference type="Pfam" id="PF00355">
    <property type="entry name" value="Rieske"/>
    <property type="match status" value="1"/>
</dbReference>
<proteinExistence type="inferred from homology"/>
<dbReference type="InterPro" id="IPR017941">
    <property type="entry name" value="Rieske_2Fe-2S"/>
</dbReference>
<evidence type="ECO:0000256" key="8">
    <source>
        <dbReference type="ARBA" id="ARBA00022723"/>
    </source>
</evidence>
<dbReference type="EMBL" id="LXJU01000009">
    <property type="protein sequence ID" value="OGE52797.1"/>
    <property type="molecule type" value="Genomic_DNA"/>
</dbReference>
<dbReference type="AlphaFoldDB" id="A0A1F5LI53"/>
<dbReference type="Gene3D" id="3.90.380.10">
    <property type="entry name" value="Naphthalene 1,2-dioxygenase Alpha Subunit, Chain A, domain 1"/>
    <property type="match status" value="2"/>
</dbReference>
<evidence type="ECO:0000256" key="11">
    <source>
        <dbReference type="ARBA" id="ARBA00023014"/>
    </source>
</evidence>
<keyword evidence="10" id="KW-0408">Iron</keyword>
<dbReference type="GO" id="GO:0005506">
    <property type="term" value="F:iron ion binding"/>
    <property type="evidence" value="ECO:0007669"/>
    <property type="project" value="InterPro"/>
</dbReference>
<dbReference type="Pfam" id="PF00848">
    <property type="entry name" value="Ring_hydroxyl_A"/>
    <property type="match status" value="1"/>
</dbReference>
<keyword evidence="15" id="KW-1185">Reference proteome</keyword>
<evidence type="ECO:0000256" key="1">
    <source>
        <dbReference type="ARBA" id="ARBA00001962"/>
    </source>
</evidence>
<evidence type="ECO:0000256" key="6">
    <source>
        <dbReference type="ARBA" id="ARBA00014931"/>
    </source>
</evidence>
<dbReference type="SUPFAM" id="SSF55961">
    <property type="entry name" value="Bet v1-like"/>
    <property type="match status" value="1"/>
</dbReference>
<dbReference type="GO" id="GO:0019133">
    <property type="term" value="F:choline monooxygenase activity"/>
    <property type="evidence" value="ECO:0007669"/>
    <property type="project" value="UniProtKB-EC"/>
</dbReference>
<evidence type="ECO:0000256" key="5">
    <source>
        <dbReference type="ARBA" id="ARBA00012763"/>
    </source>
</evidence>
<evidence type="ECO:0000256" key="7">
    <source>
        <dbReference type="ARBA" id="ARBA00022714"/>
    </source>
</evidence>
<evidence type="ECO:0000256" key="2">
    <source>
        <dbReference type="ARBA" id="ARBA00002149"/>
    </source>
</evidence>
<evidence type="ECO:0000256" key="10">
    <source>
        <dbReference type="ARBA" id="ARBA00023004"/>
    </source>
</evidence>
<comment type="catalytic activity">
    <reaction evidence="12">
        <text>choline + 2 reduced [2Fe-2S]-[ferredoxin] + O2 + 2 H(+) = betaine aldehyde hydrate + 2 oxidized [2Fe-2S]-[ferredoxin] + H2O</text>
        <dbReference type="Rhea" id="RHEA:17769"/>
        <dbReference type="Rhea" id="RHEA-COMP:10000"/>
        <dbReference type="Rhea" id="RHEA-COMP:10001"/>
        <dbReference type="ChEBI" id="CHEBI:15354"/>
        <dbReference type="ChEBI" id="CHEBI:15377"/>
        <dbReference type="ChEBI" id="CHEBI:15378"/>
        <dbReference type="ChEBI" id="CHEBI:15379"/>
        <dbReference type="ChEBI" id="CHEBI:15870"/>
        <dbReference type="ChEBI" id="CHEBI:33737"/>
        <dbReference type="ChEBI" id="CHEBI:33738"/>
        <dbReference type="EC" id="1.14.15.7"/>
    </reaction>
</comment>
<evidence type="ECO:0000256" key="3">
    <source>
        <dbReference type="ARBA" id="ARBA00004866"/>
    </source>
</evidence>
<keyword evidence="9" id="KW-0560">Oxidoreductase</keyword>
<keyword evidence="8" id="KW-0479">Metal-binding</keyword>
<dbReference type="EC" id="1.14.15.7" evidence="5"/>
<comment type="pathway">
    <text evidence="3">Amine and polyamine biosynthesis; betaine biosynthesis via choline pathway; betaine aldehyde from choline (monooxygenase route): step 1/1.</text>
</comment>
<keyword evidence="11" id="KW-0411">Iron-sulfur</keyword>
<dbReference type="CDD" id="cd00680">
    <property type="entry name" value="RHO_alpha_C"/>
    <property type="match status" value="1"/>
</dbReference>
<comment type="similarity">
    <text evidence="4">Belongs to the choline monooxygenase family.</text>
</comment>
<name>A0A1F5LI53_PENAI</name>
<dbReference type="OrthoDB" id="426882at2759"/>
<dbReference type="InterPro" id="IPR036922">
    <property type="entry name" value="Rieske_2Fe-2S_sf"/>
</dbReference>